<dbReference type="SUPFAM" id="SSF56112">
    <property type="entry name" value="Protein kinase-like (PK-like)"/>
    <property type="match status" value="1"/>
</dbReference>
<name>A0A8T2VBS2_CERRI</name>
<dbReference type="Gene3D" id="3.30.200.20">
    <property type="entry name" value="Phosphorylase Kinase, domain 1"/>
    <property type="match status" value="1"/>
</dbReference>
<organism evidence="2 3">
    <name type="scientific">Ceratopteris richardii</name>
    <name type="common">Triangle waterfern</name>
    <dbReference type="NCBI Taxonomy" id="49495"/>
    <lineage>
        <taxon>Eukaryota</taxon>
        <taxon>Viridiplantae</taxon>
        <taxon>Streptophyta</taxon>
        <taxon>Embryophyta</taxon>
        <taxon>Tracheophyta</taxon>
        <taxon>Polypodiopsida</taxon>
        <taxon>Polypodiidae</taxon>
        <taxon>Polypodiales</taxon>
        <taxon>Pteridineae</taxon>
        <taxon>Pteridaceae</taxon>
        <taxon>Parkerioideae</taxon>
        <taxon>Ceratopteris</taxon>
    </lineage>
</organism>
<feature type="domain" description="Protein kinase" evidence="1">
    <location>
        <begin position="11"/>
        <end position="319"/>
    </location>
</feature>
<dbReference type="Proteomes" id="UP000825935">
    <property type="component" value="Chromosome 2"/>
</dbReference>
<dbReference type="OMA" id="DSTRTDH"/>
<dbReference type="PROSITE" id="PS50011">
    <property type="entry name" value="PROTEIN_KINASE_DOM"/>
    <property type="match status" value="1"/>
</dbReference>
<accession>A0A8T2VBS2</accession>
<dbReference type="Pfam" id="PF00069">
    <property type="entry name" value="Pkinase"/>
    <property type="match status" value="1"/>
</dbReference>
<protein>
    <recommendedName>
        <fullName evidence="1">Protein kinase domain-containing protein</fullName>
    </recommendedName>
</protein>
<sequence length="384" mass="41462">MTVSSSSMSSWQRCGHIASGSFGHVSLALNLEDGSFFAAKSCRSSRSSDPSSLYMLSLLNELDILKSLSSPYILRCVGADFDVPCRSSASSSSSSSSVCSSFFSDQGDTFSSLSSSSSSWGSYSSSSSSYNRRILRSIFLEYMEGGSLAERLGRSGGKFPDEALAAHYTRAILHGLDYLHRNGIVHCDIKPKNILIGTSGTNIGDFGSARRVGHESSMDGMLRGTPLYMAPEVVQGLEQGPPSDIWSLGCTLVHMLEGQAPWAKIQCLPALFLKIGNSNEAPPLPENISAEARDFLLQCLQRDPKLRPTAAHLLRHPFLLSSVQKPDLMAIVDRSMQDASESDPEGSLTSSIDMLSDYDYTCREGLRCTCCQSLAPLCASCYTS</sequence>
<dbReference type="OrthoDB" id="8693905at2759"/>
<gene>
    <name evidence="2" type="ORF">KP509_02G092800</name>
</gene>
<dbReference type="InterPro" id="IPR011009">
    <property type="entry name" value="Kinase-like_dom_sf"/>
</dbReference>
<dbReference type="InterPro" id="IPR000719">
    <property type="entry name" value="Prot_kinase_dom"/>
</dbReference>
<evidence type="ECO:0000259" key="1">
    <source>
        <dbReference type="PROSITE" id="PS50011"/>
    </source>
</evidence>
<dbReference type="InterPro" id="IPR008271">
    <property type="entry name" value="Ser/Thr_kinase_AS"/>
</dbReference>
<dbReference type="GO" id="GO:0007165">
    <property type="term" value="P:signal transduction"/>
    <property type="evidence" value="ECO:0007669"/>
    <property type="project" value="TreeGrafter"/>
</dbReference>
<dbReference type="GO" id="GO:0004672">
    <property type="term" value="F:protein kinase activity"/>
    <property type="evidence" value="ECO:0007669"/>
    <property type="project" value="InterPro"/>
</dbReference>
<dbReference type="EMBL" id="CM035407">
    <property type="protein sequence ID" value="KAH7444812.1"/>
    <property type="molecule type" value="Genomic_DNA"/>
</dbReference>
<dbReference type="CDD" id="cd06606">
    <property type="entry name" value="STKc_MAPKKK"/>
    <property type="match status" value="1"/>
</dbReference>
<comment type="caution">
    <text evidence="2">The sequence shown here is derived from an EMBL/GenBank/DDBJ whole genome shotgun (WGS) entry which is preliminary data.</text>
</comment>
<reference evidence="2" key="1">
    <citation type="submission" date="2021-08" db="EMBL/GenBank/DDBJ databases">
        <title>WGS assembly of Ceratopteris richardii.</title>
        <authorList>
            <person name="Marchant D.B."/>
            <person name="Chen G."/>
            <person name="Jenkins J."/>
            <person name="Shu S."/>
            <person name="Leebens-Mack J."/>
            <person name="Grimwood J."/>
            <person name="Schmutz J."/>
            <person name="Soltis P."/>
            <person name="Soltis D."/>
            <person name="Chen Z.-H."/>
        </authorList>
    </citation>
    <scope>NUCLEOTIDE SEQUENCE</scope>
    <source>
        <strain evidence="2">Whitten #5841</strain>
        <tissue evidence="2">Leaf</tissue>
    </source>
</reference>
<dbReference type="PANTHER" id="PTHR48011">
    <property type="entry name" value="CCR4-NOT TRANSCRIPTIONAL COMPLEX SUBUNIT CAF120-RELATED"/>
    <property type="match status" value="1"/>
</dbReference>
<keyword evidence="3" id="KW-1185">Reference proteome</keyword>
<dbReference type="AlphaFoldDB" id="A0A8T2VBS2"/>
<evidence type="ECO:0000313" key="3">
    <source>
        <dbReference type="Proteomes" id="UP000825935"/>
    </source>
</evidence>
<dbReference type="SMART" id="SM00220">
    <property type="entry name" value="S_TKc"/>
    <property type="match status" value="1"/>
</dbReference>
<dbReference type="PROSITE" id="PS00108">
    <property type="entry name" value="PROTEIN_KINASE_ST"/>
    <property type="match status" value="1"/>
</dbReference>
<dbReference type="Gene3D" id="1.10.510.10">
    <property type="entry name" value="Transferase(Phosphotransferase) domain 1"/>
    <property type="match status" value="1"/>
</dbReference>
<dbReference type="GO" id="GO:0005524">
    <property type="term" value="F:ATP binding"/>
    <property type="evidence" value="ECO:0007669"/>
    <property type="project" value="InterPro"/>
</dbReference>
<proteinExistence type="predicted"/>
<dbReference type="InterPro" id="IPR052751">
    <property type="entry name" value="Plant_MAPKKK"/>
</dbReference>
<evidence type="ECO:0000313" key="2">
    <source>
        <dbReference type="EMBL" id="KAH7444812.1"/>
    </source>
</evidence>
<dbReference type="PANTHER" id="PTHR48011:SF5">
    <property type="entry name" value="PROTEIN KINASE DOMAIN-CONTAINING PROTEIN"/>
    <property type="match status" value="1"/>
</dbReference>